<dbReference type="GO" id="GO:0005524">
    <property type="term" value="F:ATP binding"/>
    <property type="evidence" value="ECO:0007669"/>
    <property type="project" value="UniProtKB-UniRule"/>
</dbReference>
<dbReference type="RefSeq" id="WP_088253077.1">
    <property type="nucleotide sequence ID" value="NZ_NIDE01000002.1"/>
</dbReference>
<dbReference type="Gene3D" id="1.10.510.10">
    <property type="entry name" value="Transferase(Phosphotransferase) domain 1"/>
    <property type="match status" value="1"/>
</dbReference>
<dbReference type="PROSITE" id="PS00107">
    <property type="entry name" value="PROTEIN_KINASE_ATP"/>
    <property type="match status" value="1"/>
</dbReference>
<dbReference type="InterPro" id="IPR008271">
    <property type="entry name" value="Ser/Thr_kinase_AS"/>
</dbReference>
<evidence type="ECO:0000313" key="7">
    <source>
        <dbReference type="EMBL" id="OWK45336.1"/>
    </source>
</evidence>
<dbReference type="PANTHER" id="PTHR43289:SF6">
    <property type="entry name" value="SERINE_THREONINE-PROTEIN KINASE NEKL-3"/>
    <property type="match status" value="1"/>
</dbReference>
<feature type="binding site" evidence="5">
    <location>
        <position position="158"/>
    </location>
    <ligand>
        <name>ATP</name>
        <dbReference type="ChEBI" id="CHEBI:30616"/>
    </ligand>
</feature>
<dbReference type="SMART" id="SM00220">
    <property type="entry name" value="S_TKc"/>
    <property type="match status" value="1"/>
</dbReference>
<dbReference type="SUPFAM" id="SSF56112">
    <property type="entry name" value="Protein kinase-like (PK-like)"/>
    <property type="match status" value="1"/>
</dbReference>
<evidence type="ECO:0000256" key="5">
    <source>
        <dbReference type="PROSITE-ProRule" id="PRU10141"/>
    </source>
</evidence>
<dbReference type="Pfam" id="PF00069">
    <property type="entry name" value="Pkinase"/>
    <property type="match status" value="1"/>
</dbReference>
<keyword evidence="7" id="KW-0723">Serine/threonine-protein kinase</keyword>
<organism evidence="7 8">
    <name type="scientific">Fimbriiglobus ruber</name>
    <dbReference type="NCBI Taxonomy" id="1908690"/>
    <lineage>
        <taxon>Bacteria</taxon>
        <taxon>Pseudomonadati</taxon>
        <taxon>Planctomycetota</taxon>
        <taxon>Planctomycetia</taxon>
        <taxon>Gemmatales</taxon>
        <taxon>Gemmataceae</taxon>
        <taxon>Fimbriiglobus</taxon>
    </lineage>
</organism>
<evidence type="ECO:0000259" key="6">
    <source>
        <dbReference type="PROSITE" id="PS50011"/>
    </source>
</evidence>
<comment type="caution">
    <text evidence="7">The sequence shown here is derived from an EMBL/GenBank/DDBJ whole genome shotgun (WGS) entry which is preliminary data.</text>
</comment>
<keyword evidence="2 5" id="KW-0547">Nucleotide-binding</keyword>
<evidence type="ECO:0000313" key="8">
    <source>
        <dbReference type="Proteomes" id="UP000214646"/>
    </source>
</evidence>
<name>A0A225E5F2_9BACT</name>
<keyword evidence="4 5" id="KW-0067">ATP-binding</keyword>
<evidence type="ECO:0000256" key="3">
    <source>
        <dbReference type="ARBA" id="ARBA00022777"/>
    </source>
</evidence>
<dbReference type="GO" id="GO:0004674">
    <property type="term" value="F:protein serine/threonine kinase activity"/>
    <property type="evidence" value="ECO:0007669"/>
    <property type="project" value="UniProtKB-KW"/>
</dbReference>
<evidence type="ECO:0000256" key="1">
    <source>
        <dbReference type="ARBA" id="ARBA00022679"/>
    </source>
</evidence>
<evidence type="ECO:0000256" key="4">
    <source>
        <dbReference type="ARBA" id="ARBA00022840"/>
    </source>
</evidence>
<feature type="domain" description="Protein kinase" evidence="6">
    <location>
        <begin position="129"/>
        <end position="392"/>
    </location>
</feature>
<dbReference type="PANTHER" id="PTHR43289">
    <property type="entry name" value="MITOGEN-ACTIVATED PROTEIN KINASE KINASE KINASE 20-RELATED"/>
    <property type="match status" value="1"/>
</dbReference>
<gene>
    <name evidence="7" type="ORF">FRUB_01667</name>
</gene>
<sequence>MLESGQSGEPESQSRGVQAACPVLASLLELIDGGMSEHDLEIVAAHLETCETCETVVRELAVRSGGPPAGDELDFSARPTRGASAAYSLMEREAKALAAATTVQRREPQVGPKRSALLESEVGLVIGPYEVVDLLGRGGMGVVYRAVHKHLKRVVALKTIARGRAVGDDAVARFRAEGEAVARLEHPNIVHIHDFDECDGTPYFSMELVVGETLARKLKRGPMGFREAAELVRTLALAIDYAHGRRIVHRDLKPSNVLIAADGTPKVSDFGVAKFLDEDRAELTRTDMVVGTPAYMAPEQTTGKGGEIGPRTDVYALGAILYEALTGKPVFQGDNHARVLDLVRTGQVVAPTVLRKEVPANLEAICLKCLEKLPANRYFNSKLLAEDLTRWLGNEKPLGPPGRVRRFGRGVRRRGRAILAVATGAILAAGWSVAWYVAAPPPPRTDPPEVLREIEAKLDRGEEVELIGATGMPKWYRWRKGEANSKLSLGKNQCFEVNTLTTGMIELLPDSRTETYSVTADLQHTFGQQQSQIGIYFSDHTYPGGESPLHFHMQLQFNDWSTNKDSPKYISKEGVAAVASKNTAHLKPQFGSDPGRDPPVEMTFGGVIGAEFKPSNGSKWRRLVITADRTGVRVDWDGDKLAMTEAGINSTVGREFAKIIKSRMKSDAFVQQADPEYKPRGGLGLNIRRSTINIKNLIIRPLKPVN</sequence>
<reference evidence="8" key="1">
    <citation type="submission" date="2017-06" db="EMBL/GenBank/DDBJ databases">
        <title>Genome analysis of Fimbriiglobus ruber SP5, the first member of the order Planctomycetales with confirmed chitinolytic capability.</title>
        <authorList>
            <person name="Ravin N.V."/>
            <person name="Rakitin A.L."/>
            <person name="Ivanova A.A."/>
            <person name="Beletsky A.V."/>
            <person name="Kulichevskaya I.S."/>
            <person name="Mardanov A.V."/>
            <person name="Dedysh S.N."/>
        </authorList>
    </citation>
    <scope>NUCLEOTIDE SEQUENCE [LARGE SCALE GENOMIC DNA]</scope>
    <source>
        <strain evidence="8">SP5</strain>
    </source>
</reference>
<evidence type="ECO:0000256" key="2">
    <source>
        <dbReference type="ARBA" id="ARBA00022741"/>
    </source>
</evidence>
<dbReference type="InterPro" id="IPR000719">
    <property type="entry name" value="Prot_kinase_dom"/>
</dbReference>
<dbReference type="AlphaFoldDB" id="A0A225E5F2"/>
<dbReference type="CDD" id="cd14014">
    <property type="entry name" value="STKc_PknB_like"/>
    <property type="match status" value="1"/>
</dbReference>
<dbReference type="Gene3D" id="3.30.200.20">
    <property type="entry name" value="Phosphorylase Kinase, domain 1"/>
    <property type="match status" value="1"/>
</dbReference>
<keyword evidence="3 7" id="KW-0418">Kinase</keyword>
<dbReference type="PROSITE" id="PS50011">
    <property type="entry name" value="PROTEIN_KINASE_DOM"/>
    <property type="match status" value="1"/>
</dbReference>
<protein>
    <submittedName>
        <fullName evidence="7">Serine/threonine protein kinase PrkC, regulator of stationary phase</fullName>
    </submittedName>
</protein>
<dbReference type="InterPro" id="IPR011009">
    <property type="entry name" value="Kinase-like_dom_sf"/>
</dbReference>
<dbReference type="PROSITE" id="PS00108">
    <property type="entry name" value="PROTEIN_KINASE_ST"/>
    <property type="match status" value="1"/>
</dbReference>
<dbReference type="InterPro" id="IPR017441">
    <property type="entry name" value="Protein_kinase_ATP_BS"/>
</dbReference>
<keyword evidence="1" id="KW-0808">Transferase</keyword>
<accession>A0A225E5F2</accession>
<keyword evidence="8" id="KW-1185">Reference proteome</keyword>
<proteinExistence type="predicted"/>
<dbReference type="OrthoDB" id="254931at2"/>
<dbReference type="Proteomes" id="UP000214646">
    <property type="component" value="Unassembled WGS sequence"/>
</dbReference>
<dbReference type="EMBL" id="NIDE01000002">
    <property type="protein sequence ID" value="OWK45336.1"/>
    <property type="molecule type" value="Genomic_DNA"/>
</dbReference>